<keyword evidence="3" id="KW-1185">Reference proteome</keyword>
<evidence type="ECO:0000313" key="2">
    <source>
        <dbReference type="EMBL" id="SFF31252.1"/>
    </source>
</evidence>
<organism evidence="2 3">
    <name type="scientific">Spirosoma endophyticum</name>
    <dbReference type="NCBI Taxonomy" id="662367"/>
    <lineage>
        <taxon>Bacteria</taxon>
        <taxon>Pseudomonadati</taxon>
        <taxon>Bacteroidota</taxon>
        <taxon>Cytophagia</taxon>
        <taxon>Cytophagales</taxon>
        <taxon>Cytophagaceae</taxon>
        <taxon>Spirosoma</taxon>
    </lineage>
</organism>
<evidence type="ECO:0000256" key="1">
    <source>
        <dbReference type="SAM" id="SignalP"/>
    </source>
</evidence>
<dbReference type="RefSeq" id="WP_143100873.1">
    <property type="nucleotide sequence ID" value="NZ_FOLQ01000046.1"/>
</dbReference>
<sequence>MMRLFACAVALLYLTTTPGYAQQTRPGNYWLGVGLGKSQFPSGMIALGYEFANKPSLLTARYTDNRELFSKNAPGIIAQ</sequence>
<proteinExistence type="predicted"/>
<keyword evidence="1" id="KW-0732">Signal</keyword>
<gene>
    <name evidence="2" type="ORF">SAMN05216167_1468</name>
</gene>
<reference evidence="2 3" key="1">
    <citation type="submission" date="2016-10" db="EMBL/GenBank/DDBJ databases">
        <authorList>
            <person name="de Groot N.N."/>
        </authorList>
    </citation>
    <scope>NUCLEOTIDE SEQUENCE [LARGE SCALE GENOMIC DNA]</scope>
    <source>
        <strain evidence="2 3">DSM 26130</strain>
    </source>
</reference>
<dbReference type="AlphaFoldDB" id="A0A1I2HNI4"/>
<accession>A0A1I2HNI4</accession>
<name>A0A1I2HNI4_9BACT</name>
<dbReference type="Proteomes" id="UP000198598">
    <property type="component" value="Unassembled WGS sequence"/>
</dbReference>
<feature type="chain" id="PRO_5011555133" description="Outer membrane protein beta-barrel domain-containing protein" evidence="1">
    <location>
        <begin position="22"/>
        <end position="79"/>
    </location>
</feature>
<dbReference type="EMBL" id="FOLQ01000046">
    <property type="protein sequence ID" value="SFF31252.1"/>
    <property type="molecule type" value="Genomic_DNA"/>
</dbReference>
<feature type="signal peptide" evidence="1">
    <location>
        <begin position="1"/>
        <end position="21"/>
    </location>
</feature>
<evidence type="ECO:0000313" key="3">
    <source>
        <dbReference type="Proteomes" id="UP000198598"/>
    </source>
</evidence>
<protein>
    <recommendedName>
        <fullName evidence="4">Outer membrane protein beta-barrel domain-containing protein</fullName>
    </recommendedName>
</protein>
<evidence type="ECO:0008006" key="4">
    <source>
        <dbReference type="Google" id="ProtNLM"/>
    </source>
</evidence>